<comment type="subcellular location">
    <subcellularLocation>
        <location evidence="1">Cell membrane</location>
        <topology evidence="1">Multi-pass membrane protein</topology>
    </subcellularLocation>
</comment>
<dbReference type="OrthoDB" id="8253900at2"/>
<gene>
    <name evidence="9" type="ORF">N177_2347</name>
</gene>
<feature type="transmembrane region" description="Helical" evidence="8">
    <location>
        <begin position="34"/>
        <end position="53"/>
    </location>
</feature>
<evidence type="ECO:0000313" key="10">
    <source>
        <dbReference type="Proteomes" id="UP000017819"/>
    </source>
</evidence>
<proteinExistence type="inferred from homology"/>
<name>V4TE76_9HYPH</name>
<keyword evidence="6 8" id="KW-1133">Transmembrane helix</keyword>
<evidence type="ECO:0000256" key="7">
    <source>
        <dbReference type="ARBA" id="ARBA00023136"/>
    </source>
</evidence>
<evidence type="ECO:0000256" key="4">
    <source>
        <dbReference type="ARBA" id="ARBA00022475"/>
    </source>
</evidence>
<evidence type="ECO:0000256" key="1">
    <source>
        <dbReference type="ARBA" id="ARBA00004651"/>
    </source>
</evidence>
<comment type="caution">
    <text evidence="9">The sequence shown here is derived from an EMBL/GenBank/DDBJ whole genome shotgun (WGS) entry which is preliminary data.</text>
</comment>
<dbReference type="GO" id="GO:0015385">
    <property type="term" value="F:sodium:proton antiporter activity"/>
    <property type="evidence" value="ECO:0007669"/>
    <property type="project" value="TreeGrafter"/>
</dbReference>
<keyword evidence="10" id="KW-1185">Reference proteome</keyword>
<dbReference type="PANTHER" id="PTHR34702:SF1">
    <property type="entry name" value="NA(+)_H(+) ANTIPORTER SUBUNIT F"/>
    <property type="match status" value="1"/>
</dbReference>
<dbReference type="GO" id="GO:0005886">
    <property type="term" value="C:plasma membrane"/>
    <property type="evidence" value="ECO:0007669"/>
    <property type="project" value="UniProtKB-SubCell"/>
</dbReference>
<dbReference type="STRING" id="631454.N177_2347"/>
<evidence type="ECO:0000313" key="9">
    <source>
        <dbReference type="EMBL" id="ESR24513.1"/>
    </source>
</evidence>
<dbReference type="RefSeq" id="WP_023432476.1">
    <property type="nucleotide sequence ID" value="NZ_AWXZ01000031.1"/>
</dbReference>
<protein>
    <submittedName>
        <fullName evidence="9">Multiple resistance and pH regulation protein F</fullName>
    </submittedName>
</protein>
<evidence type="ECO:0000256" key="3">
    <source>
        <dbReference type="ARBA" id="ARBA00022448"/>
    </source>
</evidence>
<accession>V4TE76</accession>
<dbReference type="PANTHER" id="PTHR34702">
    <property type="entry name" value="NA(+)/H(+) ANTIPORTER SUBUNIT F1"/>
    <property type="match status" value="1"/>
</dbReference>
<keyword evidence="7 8" id="KW-0472">Membrane</keyword>
<dbReference type="AlphaFoldDB" id="V4TE76"/>
<reference evidence="9 10" key="1">
    <citation type="journal article" date="2014" name="Genome Announc.">
        <title>Draft Genome Sequence of Lutibaculum baratangense Strain AMV1T, Isolated from a Mud Volcano in Andamans, India.</title>
        <authorList>
            <person name="Singh A."/>
            <person name="Sreenivas A."/>
            <person name="Sathyanarayana Reddy G."/>
            <person name="Pinnaka A.K."/>
            <person name="Shivaji S."/>
        </authorList>
    </citation>
    <scope>NUCLEOTIDE SEQUENCE [LARGE SCALE GENOMIC DNA]</scope>
    <source>
        <strain evidence="9 10">AMV1</strain>
    </source>
</reference>
<evidence type="ECO:0000256" key="6">
    <source>
        <dbReference type="ARBA" id="ARBA00022989"/>
    </source>
</evidence>
<keyword evidence="3" id="KW-0813">Transport</keyword>
<evidence type="ECO:0000256" key="5">
    <source>
        <dbReference type="ARBA" id="ARBA00022692"/>
    </source>
</evidence>
<dbReference type="Proteomes" id="UP000017819">
    <property type="component" value="Unassembled WGS sequence"/>
</dbReference>
<sequence length="93" mass="9287">MDEFLYLACIGLLGTVAASLVRVHLGPNRADRMMGAQLIGTGGVAIALVLAGAARDASMIDVALVLALLASFAAVAFVKATSADGAGDPEEDG</sequence>
<comment type="similarity">
    <text evidence="2">Belongs to the CPA3 antiporters (TC 2.A.63) subunit F family.</text>
</comment>
<feature type="transmembrane region" description="Helical" evidence="8">
    <location>
        <begin position="60"/>
        <end position="78"/>
    </location>
</feature>
<dbReference type="Pfam" id="PF04066">
    <property type="entry name" value="MrpF_PhaF"/>
    <property type="match status" value="1"/>
</dbReference>
<keyword evidence="4" id="KW-1003">Cell membrane</keyword>
<dbReference type="InterPro" id="IPR007208">
    <property type="entry name" value="MrpF/PhaF-like"/>
</dbReference>
<evidence type="ECO:0000256" key="2">
    <source>
        <dbReference type="ARBA" id="ARBA00009212"/>
    </source>
</evidence>
<organism evidence="9 10">
    <name type="scientific">Lutibaculum baratangense AMV1</name>
    <dbReference type="NCBI Taxonomy" id="631454"/>
    <lineage>
        <taxon>Bacteria</taxon>
        <taxon>Pseudomonadati</taxon>
        <taxon>Pseudomonadota</taxon>
        <taxon>Alphaproteobacteria</taxon>
        <taxon>Hyphomicrobiales</taxon>
        <taxon>Tepidamorphaceae</taxon>
        <taxon>Lutibaculum</taxon>
    </lineage>
</organism>
<dbReference type="eggNOG" id="COG2212">
    <property type="taxonomic scope" value="Bacteria"/>
</dbReference>
<keyword evidence="5 8" id="KW-0812">Transmembrane</keyword>
<dbReference type="EMBL" id="AWXZ01000031">
    <property type="protein sequence ID" value="ESR24513.1"/>
    <property type="molecule type" value="Genomic_DNA"/>
</dbReference>
<evidence type="ECO:0000256" key="8">
    <source>
        <dbReference type="SAM" id="Phobius"/>
    </source>
</evidence>